<dbReference type="Gene3D" id="3.40.50.1240">
    <property type="entry name" value="Phosphoglycerate mutase-like"/>
    <property type="match status" value="1"/>
</dbReference>
<dbReference type="InterPro" id="IPR004449">
    <property type="entry name" value="SixA"/>
</dbReference>
<dbReference type="Pfam" id="PF00300">
    <property type="entry name" value="His_Phos_1"/>
    <property type="match status" value="1"/>
</dbReference>
<feature type="region of interest" description="Disordered" evidence="1">
    <location>
        <begin position="1"/>
        <end position="26"/>
    </location>
</feature>
<dbReference type="AlphaFoldDB" id="A0A7V0NEZ8"/>
<organism evidence="2">
    <name type="scientific">Desulfofervidus auxilii</name>
    <dbReference type="NCBI Taxonomy" id="1621989"/>
    <lineage>
        <taxon>Bacteria</taxon>
        <taxon>Pseudomonadati</taxon>
        <taxon>Thermodesulfobacteriota</taxon>
        <taxon>Candidatus Desulfofervidia</taxon>
        <taxon>Candidatus Desulfofervidales</taxon>
        <taxon>Candidatus Desulfofervidaceae</taxon>
        <taxon>Candidatus Desulfofervidus</taxon>
    </lineage>
</organism>
<dbReference type="InterPro" id="IPR013078">
    <property type="entry name" value="His_Pase_superF_clade-1"/>
</dbReference>
<sequence>MKLYLMQHGKALPKEKDPQKGLSPEGREQIELSAKALKRLGLSFDVIASSPKKRAKQTAEIVAKECEYEGEVIINSVFEPLAPPEEAISFLKGLKKENIFVAGHLPSLGEIASRLLSETEVLIQFQMGGICHILLENDKGKLIFLLTPEQLKLLSQG</sequence>
<evidence type="ECO:0000256" key="1">
    <source>
        <dbReference type="SAM" id="MobiDB-lite"/>
    </source>
</evidence>
<proteinExistence type="predicted"/>
<dbReference type="SUPFAM" id="SSF53254">
    <property type="entry name" value="Phosphoglycerate mutase-like"/>
    <property type="match status" value="1"/>
</dbReference>
<evidence type="ECO:0000313" key="2">
    <source>
        <dbReference type="EMBL" id="HDD35747.1"/>
    </source>
</evidence>
<gene>
    <name evidence="2" type="primary">sixA</name>
    <name evidence="2" type="ORF">ENF30_02985</name>
</gene>
<dbReference type="Proteomes" id="UP000885706">
    <property type="component" value="Unassembled WGS sequence"/>
</dbReference>
<accession>A0A7V0NEZ8</accession>
<comment type="caution">
    <text evidence="2">The sequence shown here is derived from an EMBL/GenBank/DDBJ whole genome shotgun (WGS) entry which is preliminary data.</text>
</comment>
<dbReference type="EMBL" id="DQWQ01000131">
    <property type="protein sequence ID" value="HDD35747.1"/>
    <property type="molecule type" value="Genomic_DNA"/>
</dbReference>
<name>A0A7V0NEZ8_DESA2</name>
<protein>
    <submittedName>
        <fullName evidence="2">Phosphohistidine phosphatase SixA</fullName>
    </submittedName>
</protein>
<dbReference type="NCBIfam" id="TIGR00249">
    <property type="entry name" value="sixA"/>
    <property type="match status" value="1"/>
</dbReference>
<feature type="compositionally biased region" description="Basic and acidic residues" evidence="1">
    <location>
        <begin position="12"/>
        <end position="26"/>
    </location>
</feature>
<dbReference type="GO" id="GO:0101006">
    <property type="term" value="F:protein histidine phosphatase activity"/>
    <property type="evidence" value="ECO:0007669"/>
    <property type="project" value="InterPro"/>
</dbReference>
<dbReference type="InterPro" id="IPR029033">
    <property type="entry name" value="His_PPase_superfam"/>
</dbReference>
<dbReference type="GO" id="GO:0005737">
    <property type="term" value="C:cytoplasm"/>
    <property type="evidence" value="ECO:0007669"/>
    <property type="project" value="InterPro"/>
</dbReference>
<reference evidence="2" key="1">
    <citation type="journal article" date="2020" name="mSystems">
        <title>Genome- and Community-Level Interaction Insights into Carbon Utilization and Element Cycling Functions of Hydrothermarchaeota in Hydrothermal Sediment.</title>
        <authorList>
            <person name="Zhou Z."/>
            <person name="Liu Y."/>
            <person name="Xu W."/>
            <person name="Pan J."/>
            <person name="Luo Z.H."/>
            <person name="Li M."/>
        </authorList>
    </citation>
    <scope>NUCLEOTIDE SEQUENCE [LARGE SCALE GENOMIC DNA]</scope>
    <source>
        <strain evidence="2">HyVt-113</strain>
    </source>
</reference>
<dbReference type="CDD" id="cd07040">
    <property type="entry name" value="HP"/>
    <property type="match status" value="1"/>
</dbReference>